<dbReference type="STRING" id="1182545.A0A072PN53"/>
<dbReference type="PANTHER" id="PTHR10629:SF52">
    <property type="entry name" value="DNA (CYTOSINE-5)-METHYLTRANSFERASE 1"/>
    <property type="match status" value="1"/>
</dbReference>
<dbReference type="PROSITE" id="PS51679">
    <property type="entry name" value="SAM_MT_C5"/>
    <property type="match status" value="1"/>
</dbReference>
<reference evidence="6 7" key="1">
    <citation type="submission" date="2013-03" db="EMBL/GenBank/DDBJ databases">
        <title>The Genome Sequence of Exophiala aquamarina CBS 119918.</title>
        <authorList>
            <consortium name="The Broad Institute Genomics Platform"/>
            <person name="Cuomo C."/>
            <person name="de Hoog S."/>
            <person name="Gorbushina A."/>
            <person name="Walker B."/>
            <person name="Young S.K."/>
            <person name="Zeng Q."/>
            <person name="Gargeya S."/>
            <person name="Fitzgerald M."/>
            <person name="Haas B."/>
            <person name="Abouelleil A."/>
            <person name="Allen A.W."/>
            <person name="Alvarado L."/>
            <person name="Arachchi H.M."/>
            <person name="Berlin A.M."/>
            <person name="Chapman S.B."/>
            <person name="Gainer-Dewar J."/>
            <person name="Goldberg J."/>
            <person name="Griggs A."/>
            <person name="Gujja S."/>
            <person name="Hansen M."/>
            <person name="Howarth C."/>
            <person name="Imamovic A."/>
            <person name="Ireland A."/>
            <person name="Larimer J."/>
            <person name="McCowan C."/>
            <person name="Murphy C."/>
            <person name="Pearson M."/>
            <person name="Poon T.W."/>
            <person name="Priest M."/>
            <person name="Roberts A."/>
            <person name="Saif S."/>
            <person name="Shea T."/>
            <person name="Sisk P."/>
            <person name="Sykes S."/>
            <person name="Wortman J."/>
            <person name="Nusbaum C."/>
            <person name="Birren B."/>
        </authorList>
    </citation>
    <scope>NUCLEOTIDE SEQUENCE [LARGE SCALE GENOMIC DNA]</scope>
    <source>
        <strain evidence="6 7">CBS 119918</strain>
    </source>
</reference>
<dbReference type="OrthoDB" id="414133at2759"/>
<comment type="similarity">
    <text evidence="5">Belongs to the class I-like SAM-binding methyltransferase superfamily. C5-methyltransferase family.</text>
</comment>
<dbReference type="RefSeq" id="XP_013263861.1">
    <property type="nucleotide sequence ID" value="XM_013408407.1"/>
</dbReference>
<dbReference type="Proteomes" id="UP000027920">
    <property type="component" value="Unassembled WGS sequence"/>
</dbReference>
<dbReference type="GO" id="GO:0003886">
    <property type="term" value="F:DNA (cytosine-5-)-methyltransferase activity"/>
    <property type="evidence" value="ECO:0007669"/>
    <property type="project" value="UniProtKB-EC"/>
</dbReference>
<evidence type="ECO:0000256" key="1">
    <source>
        <dbReference type="ARBA" id="ARBA00011975"/>
    </source>
</evidence>
<dbReference type="InterPro" id="IPR001525">
    <property type="entry name" value="C5_MeTfrase"/>
</dbReference>
<dbReference type="EC" id="2.1.1.37" evidence="1"/>
<keyword evidence="3 5" id="KW-0808">Transferase</keyword>
<dbReference type="AlphaFoldDB" id="A0A072PN53"/>
<proteinExistence type="inferred from homology"/>
<evidence type="ECO:0000313" key="6">
    <source>
        <dbReference type="EMBL" id="KEF61271.1"/>
    </source>
</evidence>
<accession>A0A072PN53</accession>
<sequence length="398" mass="45274">MDSYLFRITDTEMQDSTAAEIPPSQPIDPSQVFTQPGWSVQLTDGSYMYIKSWRTDGYDRTWITGYKLVIPSAEDHCVRLQAKELLWVMHPNVQGNLITEVQRLASDAIRNCRIIFTNQKYEDLNCHMDAGSSLEPLYFCRWKRGLPLLAQMCPKNDGVSRHLTGSLEHIRSLDADDGYRLLKDGTSIPTRISNTEARNNWRGTGQTALGGSHKEHIYEDLHVQQYTMADAFCGAGGASQGALDATLRVTWAFDMNSDAMATYRGRFVPRSGTECYLEECYSFLIRVMKHPKRYMVDILHLSPPCQPFSPANTVPNEEKNAINHATFTAVEDLVRYTRPRVVTLEESDALEWPSRRLWFNKLLSMFMGLGYSIKWAVCELSDYGVPQTRKRLIMIASG</sequence>
<dbReference type="GO" id="GO:0044027">
    <property type="term" value="P:negative regulation of gene expression via chromosomal CpG island methylation"/>
    <property type="evidence" value="ECO:0007669"/>
    <property type="project" value="TreeGrafter"/>
</dbReference>
<dbReference type="Gene3D" id="3.40.50.150">
    <property type="entry name" value="Vaccinia Virus protein VP39"/>
    <property type="match status" value="1"/>
</dbReference>
<dbReference type="GeneID" id="25277777"/>
<dbReference type="PANTHER" id="PTHR10629">
    <property type="entry name" value="CYTOSINE-SPECIFIC METHYLTRANSFERASE"/>
    <property type="match status" value="1"/>
</dbReference>
<dbReference type="InterPro" id="IPR029063">
    <property type="entry name" value="SAM-dependent_MTases_sf"/>
</dbReference>
<protein>
    <recommendedName>
        <fullName evidence="1">DNA (cytosine-5-)-methyltransferase</fullName>
        <ecNumber evidence="1">2.1.1.37</ecNumber>
    </recommendedName>
</protein>
<organism evidence="6 7">
    <name type="scientific">Exophiala aquamarina CBS 119918</name>
    <dbReference type="NCBI Taxonomy" id="1182545"/>
    <lineage>
        <taxon>Eukaryota</taxon>
        <taxon>Fungi</taxon>
        <taxon>Dikarya</taxon>
        <taxon>Ascomycota</taxon>
        <taxon>Pezizomycotina</taxon>
        <taxon>Eurotiomycetes</taxon>
        <taxon>Chaetothyriomycetidae</taxon>
        <taxon>Chaetothyriales</taxon>
        <taxon>Herpotrichiellaceae</taxon>
        <taxon>Exophiala</taxon>
    </lineage>
</organism>
<keyword evidence="7" id="KW-1185">Reference proteome</keyword>
<dbReference type="HOGENOM" id="CLU_692682_0_0_1"/>
<comment type="caution">
    <text evidence="6">The sequence shown here is derived from an EMBL/GenBank/DDBJ whole genome shotgun (WGS) entry which is preliminary data.</text>
</comment>
<evidence type="ECO:0000256" key="5">
    <source>
        <dbReference type="PROSITE-ProRule" id="PRU01016"/>
    </source>
</evidence>
<dbReference type="VEuPathDB" id="FungiDB:A1O9_02836"/>
<dbReference type="InterPro" id="IPR050390">
    <property type="entry name" value="C5-Methyltransferase"/>
</dbReference>
<keyword evidence="4 5" id="KW-0949">S-adenosyl-L-methionine</keyword>
<name>A0A072PN53_9EURO</name>
<dbReference type="GO" id="GO:0032259">
    <property type="term" value="P:methylation"/>
    <property type="evidence" value="ECO:0007669"/>
    <property type="project" value="UniProtKB-KW"/>
</dbReference>
<evidence type="ECO:0000256" key="3">
    <source>
        <dbReference type="ARBA" id="ARBA00022679"/>
    </source>
</evidence>
<dbReference type="GO" id="GO:0005634">
    <property type="term" value="C:nucleus"/>
    <property type="evidence" value="ECO:0007669"/>
    <property type="project" value="TreeGrafter"/>
</dbReference>
<evidence type="ECO:0000256" key="2">
    <source>
        <dbReference type="ARBA" id="ARBA00022603"/>
    </source>
</evidence>
<evidence type="ECO:0000313" key="7">
    <source>
        <dbReference type="Proteomes" id="UP000027920"/>
    </source>
</evidence>
<dbReference type="Pfam" id="PF00145">
    <property type="entry name" value="DNA_methylase"/>
    <property type="match status" value="1"/>
</dbReference>
<gene>
    <name evidence="6" type="ORF">A1O9_02836</name>
</gene>
<dbReference type="SUPFAM" id="SSF53335">
    <property type="entry name" value="S-adenosyl-L-methionine-dependent methyltransferases"/>
    <property type="match status" value="1"/>
</dbReference>
<dbReference type="GO" id="GO:0003677">
    <property type="term" value="F:DNA binding"/>
    <property type="evidence" value="ECO:0007669"/>
    <property type="project" value="TreeGrafter"/>
</dbReference>
<feature type="active site" evidence="5">
    <location>
        <position position="305"/>
    </location>
</feature>
<keyword evidence="2 5" id="KW-0489">Methyltransferase</keyword>
<dbReference type="PRINTS" id="PR00105">
    <property type="entry name" value="C5METTRFRASE"/>
</dbReference>
<dbReference type="EMBL" id="AMGV01000002">
    <property type="protein sequence ID" value="KEF61271.1"/>
    <property type="molecule type" value="Genomic_DNA"/>
</dbReference>
<evidence type="ECO:0000256" key="4">
    <source>
        <dbReference type="ARBA" id="ARBA00022691"/>
    </source>
</evidence>